<keyword evidence="1" id="KW-1003">Cell membrane</keyword>
<reference evidence="8" key="1">
    <citation type="submission" date="2016-11" db="EMBL/GenBank/DDBJ databases">
        <authorList>
            <person name="Varghese N."/>
            <person name="Submissions S."/>
        </authorList>
    </citation>
    <scope>NUCLEOTIDE SEQUENCE [LARGE SCALE GENOMIC DNA]</scope>
    <source>
        <strain evidence="8">DSM 3071</strain>
    </source>
</reference>
<evidence type="ECO:0000256" key="4">
    <source>
        <dbReference type="ARBA" id="ARBA00023139"/>
    </source>
</evidence>
<gene>
    <name evidence="7" type="ORF">SAMN02745229_00490</name>
</gene>
<dbReference type="PANTHER" id="PTHR43649">
    <property type="entry name" value="ARABINOSE-BINDING PROTEIN-RELATED"/>
    <property type="match status" value="1"/>
</dbReference>
<dbReference type="InterPro" id="IPR006059">
    <property type="entry name" value="SBP"/>
</dbReference>
<keyword evidence="4" id="KW-0564">Palmitate</keyword>
<sequence length="753" mass="85048">MVRSKKLVSIALCLAMTATVFSGCGKKGSNKSGSSNEADYDHIYREEEFTLSEEIKADYLYNMYSCGDRIIAYGSTYTEGDYSNYNVVSFKTDGSDVKQFTISGAPESGEGSVYVSEIKGDSDGNVYVLQDVYTYSDEESSDIYYVDKYSSEGEKLWETPLSQNGENAYFDGLYYIEGKGVLVYGDGQLFLYSEEDGKQINKFDTGLDYFNEIVPKDDKLLISFWEDDSYKLKEYSLTDGKMGEDVEFPGSFMNYQYCLQGTTTDLLLLANSGIYTYNYGDSEVTYVCSYIDSDINPDSVNGVVQIGDEEFIILVMDDDDDSPTFKKIVKVPADEAKSQEIITLGCYWMDYNVRSAVIDFNKTNTKYRISVKDYSMYDTDNDYDAGVTRLNTDIVGGNVPDIILSSYNMPMDSYASKGLFLDLDPLIEADSDINMDDYLTNIIDSFRRDGKLYSLVPGFSVYTIAAATSDLGGKTSWTIKDMKQIADAKGIAYKDLFGPGYARDEIMMMAVYINASSYIDWDNHKCSFDSDEFKEFLAFLKEFPDEVDSSVYDTDYSDYWRKDKALVELMYMSSFYEYKSSLRGTFGEPITMIGFPTDGVSGSGIIPTNEICISASTTKQEGCWEFVKGFLSDDYQQKLVDYGEFPVKRSELEELAAESMKAQTWVNEDGEEETYTETTTIGGKDVEMTPLTQEEVDYMMSYIESLTEHVNYDEEILNIITEEAAAYFNNQKSVDEVAKIIQSRISIYVNENS</sequence>
<accession>A0A1M5T5D0</accession>
<evidence type="ECO:0000313" key="7">
    <source>
        <dbReference type="EMBL" id="SHH45800.1"/>
    </source>
</evidence>
<name>A0A1M5T5D0_BUTFI</name>
<dbReference type="AlphaFoldDB" id="A0A1M5T5D0"/>
<dbReference type="SUPFAM" id="SSF53850">
    <property type="entry name" value="Periplasmic binding protein-like II"/>
    <property type="match status" value="1"/>
</dbReference>
<dbReference type="STRING" id="1121131.SAMN02745229_00490"/>
<evidence type="ECO:0000256" key="3">
    <source>
        <dbReference type="ARBA" id="ARBA00023136"/>
    </source>
</evidence>
<dbReference type="InterPro" id="IPR015943">
    <property type="entry name" value="WD40/YVTN_repeat-like_dom_sf"/>
</dbReference>
<evidence type="ECO:0000256" key="1">
    <source>
        <dbReference type="ARBA" id="ARBA00022475"/>
    </source>
</evidence>
<keyword evidence="3" id="KW-0472">Membrane</keyword>
<dbReference type="PANTHER" id="PTHR43649:SF33">
    <property type="entry name" value="POLYGALACTURONAN_RHAMNOGALACTURONAN-BINDING PROTEIN YTCQ"/>
    <property type="match status" value="1"/>
</dbReference>
<dbReference type="PROSITE" id="PS51257">
    <property type="entry name" value="PROKAR_LIPOPROTEIN"/>
    <property type="match status" value="1"/>
</dbReference>
<evidence type="ECO:0000256" key="5">
    <source>
        <dbReference type="ARBA" id="ARBA00023288"/>
    </source>
</evidence>
<evidence type="ECO:0000256" key="6">
    <source>
        <dbReference type="SAM" id="SignalP"/>
    </source>
</evidence>
<dbReference type="GeneID" id="89509395"/>
<dbReference type="EMBL" id="FQXK01000004">
    <property type="protein sequence ID" value="SHH45800.1"/>
    <property type="molecule type" value="Genomic_DNA"/>
</dbReference>
<dbReference type="OrthoDB" id="1837101at2"/>
<dbReference type="InterPro" id="IPR050490">
    <property type="entry name" value="Bact_solute-bd_prot1"/>
</dbReference>
<dbReference type="Gene3D" id="2.130.10.10">
    <property type="entry name" value="YVTN repeat-like/Quinoprotein amine dehydrogenase"/>
    <property type="match status" value="1"/>
</dbReference>
<dbReference type="RefSeq" id="WP_073385224.1">
    <property type="nucleotide sequence ID" value="NZ_FQXK01000004.1"/>
</dbReference>
<proteinExistence type="predicted"/>
<feature type="signal peptide" evidence="6">
    <location>
        <begin position="1"/>
        <end position="22"/>
    </location>
</feature>
<dbReference type="Pfam" id="PF13416">
    <property type="entry name" value="SBP_bac_8"/>
    <property type="match status" value="1"/>
</dbReference>
<keyword evidence="2 6" id="KW-0732">Signal</keyword>
<protein>
    <submittedName>
        <fullName evidence="7">ABC-type glycerol-3-phosphate transport system, substrate-binding protein</fullName>
    </submittedName>
</protein>
<keyword evidence="5" id="KW-0449">Lipoprotein</keyword>
<dbReference type="Gene3D" id="3.40.190.10">
    <property type="entry name" value="Periplasmic binding protein-like II"/>
    <property type="match status" value="1"/>
</dbReference>
<evidence type="ECO:0000313" key="8">
    <source>
        <dbReference type="Proteomes" id="UP000184278"/>
    </source>
</evidence>
<keyword evidence="8" id="KW-1185">Reference proteome</keyword>
<evidence type="ECO:0000256" key="2">
    <source>
        <dbReference type="ARBA" id="ARBA00022729"/>
    </source>
</evidence>
<organism evidence="7 8">
    <name type="scientific">Butyrivibrio fibrisolvens DSM 3071</name>
    <dbReference type="NCBI Taxonomy" id="1121131"/>
    <lineage>
        <taxon>Bacteria</taxon>
        <taxon>Bacillati</taxon>
        <taxon>Bacillota</taxon>
        <taxon>Clostridia</taxon>
        <taxon>Lachnospirales</taxon>
        <taxon>Lachnospiraceae</taxon>
        <taxon>Butyrivibrio</taxon>
    </lineage>
</organism>
<dbReference type="Proteomes" id="UP000184278">
    <property type="component" value="Unassembled WGS sequence"/>
</dbReference>
<feature type="chain" id="PRO_5039339391" evidence="6">
    <location>
        <begin position="23"/>
        <end position="753"/>
    </location>
</feature>